<dbReference type="PANTHER" id="PTHR11895">
    <property type="entry name" value="TRANSAMIDASE"/>
    <property type="match status" value="1"/>
</dbReference>
<dbReference type="Proteomes" id="UP001139516">
    <property type="component" value="Unassembled WGS sequence"/>
</dbReference>
<dbReference type="InterPro" id="IPR020556">
    <property type="entry name" value="Amidase_CS"/>
</dbReference>
<evidence type="ECO:0000259" key="1">
    <source>
        <dbReference type="Pfam" id="PF01425"/>
    </source>
</evidence>
<evidence type="ECO:0000313" key="3">
    <source>
        <dbReference type="Proteomes" id="UP001139516"/>
    </source>
</evidence>
<dbReference type="GO" id="GO:0003824">
    <property type="term" value="F:catalytic activity"/>
    <property type="evidence" value="ECO:0007669"/>
    <property type="project" value="InterPro"/>
</dbReference>
<proteinExistence type="predicted"/>
<dbReference type="PANTHER" id="PTHR11895:SF176">
    <property type="entry name" value="AMIDASE AMID-RELATED"/>
    <property type="match status" value="1"/>
</dbReference>
<reference evidence="2" key="1">
    <citation type="submission" date="2022-04" db="EMBL/GenBank/DDBJ databases">
        <title>Roseomonas acroporae sp. nov., isolated from coral Acropora digitifera.</title>
        <authorList>
            <person name="Sun H."/>
        </authorList>
    </citation>
    <scope>NUCLEOTIDE SEQUENCE</scope>
    <source>
        <strain evidence="2">NAR14</strain>
    </source>
</reference>
<dbReference type="SUPFAM" id="SSF75304">
    <property type="entry name" value="Amidase signature (AS) enzymes"/>
    <property type="match status" value="1"/>
</dbReference>
<organism evidence="2 3">
    <name type="scientific">Roseomonas acroporae</name>
    <dbReference type="NCBI Taxonomy" id="2937791"/>
    <lineage>
        <taxon>Bacteria</taxon>
        <taxon>Pseudomonadati</taxon>
        <taxon>Pseudomonadota</taxon>
        <taxon>Alphaproteobacteria</taxon>
        <taxon>Acetobacterales</taxon>
        <taxon>Roseomonadaceae</taxon>
        <taxon>Roseomonas</taxon>
    </lineage>
</organism>
<dbReference type="Pfam" id="PF01425">
    <property type="entry name" value="Amidase"/>
    <property type="match status" value="1"/>
</dbReference>
<keyword evidence="3" id="KW-1185">Reference proteome</keyword>
<protein>
    <submittedName>
        <fullName evidence="2">Amidase</fullName>
    </submittedName>
</protein>
<dbReference type="PROSITE" id="PS00571">
    <property type="entry name" value="AMIDASES"/>
    <property type="match status" value="1"/>
</dbReference>
<dbReference type="EMBL" id="JALPRX010000038">
    <property type="protein sequence ID" value="MCK8784805.1"/>
    <property type="molecule type" value="Genomic_DNA"/>
</dbReference>
<comment type="caution">
    <text evidence="2">The sequence shown here is derived from an EMBL/GenBank/DDBJ whole genome shotgun (WGS) entry which is preliminary data.</text>
</comment>
<name>A0A9X1Y9G8_9PROT</name>
<dbReference type="AlphaFoldDB" id="A0A9X1Y9G8"/>
<accession>A0A9X1Y9G8</accession>
<evidence type="ECO:0000313" key="2">
    <source>
        <dbReference type="EMBL" id="MCK8784805.1"/>
    </source>
</evidence>
<dbReference type="InterPro" id="IPR023631">
    <property type="entry name" value="Amidase_dom"/>
</dbReference>
<dbReference type="RefSeq" id="WP_248666926.1">
    <property type="nucleotide sequence ID" value="NZ_JALPRX010000038.1"/>
</dbReference>
<dbReference type="InterPro" id="IPR036928">
    <property type="entry name" value="AS_sf"/>
</dbReference>
<dbReference type="InterPro" id="IPR000120">
    <property type="entry name" value="Amidase"/>
</dbReference>
<gene>
    <name evidence="2" type="ORF">M0638_10465</name>
</gene>
<sequence>MRPPHRLGAAEIAAAYDSGALTPTRLVGHLLERIAALDPRLNAFIRVEGEAALAAAAVAEGELRAGRRRGPLHGIPVGIKDIIDVAGLPTTCHSRLRLGDVAAADAAVVERLRAAGAIPFGKLSTHEFAIGGPAFDLPFPPARNPWNTAHHPGGSSSGSGAGLAAGLFPLALGTDTGGSVRNPASQCGVVGLKPTYGLVSRRGVFPLAWTLDHVGPMARDVAGVALLLAAIAGHDPLDPGSVAPPAAVPAALPAGGVRGLRVGFVRHFHETDLPADAEVAAALEAVAGWLRQAGASVRDVSLPPLGEFAAVNRVLLHAEAFALHAPWLRGRPGDYARITRTALLTGAFLTAEDYVRAQRARGRMIAAVEAAFGEADLLLTASSMHASAPIDDAAEVARTYPRQARTPFNVTGHPAVAMMAGLSAGGLPLSVQFVAPYFAEARLLGVAAAYERAAAWGGCPMLEAG</sequence>
<dbReference type="Gene3D" id="3.90.1300.10">
    <property type="entry name" value="Amidase signature (AS) domain"/>
    <property type="match status" value="1"/>
</dbReference>
<feature type="domain" description="Amidase" evidence="1">
    <location>
        <begin position="26"/>
        <end position="444"/>
    </location>
</feature>